<evidence type="ECO:0000256" key="3">
    <source>
        <dbReference type="ARBA" id="ARBA00022692"/>
    </source>
</evidence>
<dbReference type="EMBL" id="NQIK02000009">
    <property type="protein sequence ID" value="KAF7566359.1"/>
    <property type="molecule type" value="Genomic_DNA"/>
</dbReference>
<accession>A0A2W1EQA1</accession>
<dbReference type="GO" id="GO:0015031">
    <property type="term" value="P:protein transport"/>
    <property type="evidence" value="ECO:0007669"/>
    <property type="project" value="UniProtKB-KW"/>
</dbReference>
<evidence type="ECO:0000256" key="7">
    <source>
        <dbReference type="ARBA" id="ARBA00022927"/>
    </source>
</evidence>
<dbReference type="Proteomes" id="UP000249757">
    <property type="component" value="Unassembled WGS sequence"/>
</dbReference>
<organism evidence="12 13">
    <name type="scientific">Pyrenophora tritici-repentis</name>
    <dbReference type="NCBI Taxonomy" id="45151"/>
    <lineage>
        <taxon>Eukaryota</taxon>
        <taxon>Fungi</taxon>
        <taxon>Dikarya</taxon>
        <taxon>Ascomycota</taxon>
        <taxon>Pezizomycotina</taxon>
        <taxon>Dothideomycetes</taxon>
        <taxon>Pleosporomycetidae</taxon>
        <taxon>Pleosporales</taxon>
        <taxon>Pleosporineae</taxon>
        <taxon>Pleosporaceae</taxon>
        <taxon>Pyrenophora</taxon>
    </lineage>
</organism>
<evidence type="ECO:0000256" key="10">
    <source>
        <dbReference type="RuleBase" id="RU369019"/>
    </source>
</evidence>
<dbReference type="GO" id="GO:0003400">
    <property type="term" value="P:regulation of COPII vesicle coating"/>
    <property type="evidence" value="ECO:0007669"/>
    <property type="project" value="UniProtKB-UniRule"/>
</dbReference>
<comment type="function">
    <text evidence="10">Guanine nucleotide-exchange factor (GEF) required for the formation or budding of transport vesicles from the ER.</text>
</comment>
<evidence type="ECO:0000256" key="5">
    <source>
        <dbReference type="ARBA" id="ARBA00022824"/>
    </source>
</evidence>
<keyword evidence="4 10" id="KW-0677">Repeat</keyword>
<protein>
    <recommendedName>
        <fullName evidence="10">Guanine nucleotide-exchange factor SEC12</fullName>
    </recommendedName>
</protein>
<keyword evidence="9 10" id="KW-0472">Membrane</keyword>
<keyword evidence="1 10" id="KW-0813">Transport</keyword>
<keyword evidence="2 10" id="KW-0853">WD repeat</keyword>
<dbReference type="Gene3D" id="2.130.10.10">
    <property type="entry name" value="YVTN repeat-like/Quinoprotein amine dehydrogenase"/>
    <property type="match status" value="1"/>
</dbReference>
<reference evidence="13" key="4">
    <citation type="journal article" date="2022" name="Microb. Genom.">
        <title>A global pangenome for the wheat fungal pathogen Pyrenophora tritici-repentis and prediction of effector protein structural homology.</title>
        <authorList>
            <person name="Moolhuijzen P.M."/>
            <person name="See P.T."/>
            <person name="Shi G."/>
            <person name="Powell H.R."/>
            <person name="Cockram J."/>
            <person name="Jorgensen L.N."/>
            <person name="Benslimane H."/>
            <person name="Strelkov S.E."/>
            <person name="Turner J."/>
            <person name="Liu Z."/>
            <person name="Moffat C.S."/>
        </authorList>
    </citation>
    <scope>NUCLEOTIDE SEQUENCE [LARGE SCALE GENOMIC DNA]</scope>
</reference>
<reference evidence="12" key="3">
    <citation type="journal article" date="2022" name="bioRxiv">
        <title>A global pangenome for the wheat fungal pathogen Pyrenophora tritici-repentis and prediction of effector protein structural homology.</title>
        <authorList>
            <person name="Moolhuijzen P."/>
            <person name="See P.T."/>
            <person name="Shi G."/>
            <person name="Powell H.R."/>
            <person name="Cockram J."/>
            <person name="Jorgensen L.N."/>
            <person name="Benslimane H."/>
            <person name="Strelkov S.E."/>
            <person name="Turner J."/>
            <person name="Liu Z."/>
            <person name="Moffat C.S."/>
        </authorList>
    </citation>
    <scope>NUCLEOTIDE SEQUENCE</scope>
    <source>
        <strain evidence="12">86-124</strain>
    </source>
</reference>
<keyword evidence="6" id="KW-0931">ER-Golgi transport</keyword>
<dbReference type="PANTHER" id="PTHR23284:SF0">
    <property type="entry name" value="PROLACTIN REGULATORY ELEMENT-BINDING PROTEIN"/>
    <property type="match status" value="1"/>
</dbReference>
<dbReference type="InterPro" id="IPR045260">
    <property type="entry name" value="Sec12-like"/>
</dbReference>
<keyword evidence="5 10" id="KW-0256">Endoplasmic reticulum</keyword>
<dbReference type="InterPro" id="IPR015943">
    <property type="entry name" value="WD40/YVTN_repeat-like_dom_sf"/>
</dbReference>
<dbReference type="OrthoDB" id="16538at2759"/>
<keyword evidence="7 10" id="KW-0653">Protein transport</keyword>
<comment type="caution">
    <text evidence="12">The sequence shown here is derived from an EMBL/GenBank/DDBJ whole genome shotgun (WGS) entry which is preliminary data.</text>
</comment>
<dbReference type="AlphaFoldDB" id="A0A2W1EQA1"/>
<dbReference type="EMBL" id="NRDI02000002">
    <property type="protein sequence ID" value="KAI1519312.1"/>
    <property type="molecule type" value="Genomic_DNA"/>
</dbReference>
<keyword evidence="8 10" id="KW-1133">Transmembrane helix</keyword>
<evidence type="ECO:0000256" key="1">
    <source>
        <dbReference type="ARBA" id="ARBA00022448"/>
    </source>
</evidence>
<reference evidence="11" key="1">
    <citation type="journal article" date="2018" name="BMC Genomics">
        <title>Comparative genomics of the wheat fungal pathogen Pyrenophora tritici-repentis reveals chromosomal variations and genome plasticity.</title>
        <authorList>
            <person name="Moolhuijzen P."/>
            <person name="See P.T."/>
            <person name="Hane J.K."/>
            <person name="Shi G."/>
            <person name="Liu Z."/>
            <person name="Oliver R.P."/>
            <person name="Moffat C.S."/>
        </authorList>
    </citation>
    <scope>NUCLEOTIDE SEQUENCE [LARGE SCALE GENOMIC DNA]</scope>
    <source>
        <strain evidence="11">M4</strain>
    </source>
</reference>
<dbReference type="PANTHER" id="PTHR23284">
    <property type="entry name" value="PROLACTIN REGULATORY ELEMENT BINDING PROTEIN"/>
    <property type="match status" value="1"/>
</dbReference>
<evidence type="ECO:0000256" key="4">
    <source>
        <dbReference type="ARBA" id="ARBA00022737"/>
    </source>
</evidence>
<gene>
    <name evidence="12" type="ORF">Ptr86124_002440</name>
    <name evidence="11" type="ORF">PtrM4_146790</name>
</gene>
<dbReference type="GO" id="GO:0005085">
    <property type="term" value="F:guanyl-nucleotide exchange factor activity"/>
    <property type="evidence" value="ECO:0007669"/>
    <property type="project" value="InterPro"/>
</dbReference>
<evidence type="ECO:0000313" key="12">
    <source>
        <dbReference type="EMBL" id="KAI1519312.1"/>
    </source>
</evidence>
<sequence length="628" mass="69020">MSRPTVSKAQTSYPIFAATFANNRPGILVVGGGGGAGRSGVKNQITAFDFSSRAPTVQPIAEIEASKDDSITCLDNLSTKDGLILFAGNNSSEESRLNGRNEHLRAFELQLPKNKGPGAEKTDGKLEFLSQTTLFTTPQSDGARKEGYQRIIRLSPPQRAASSTPNRRIGAIASSLAGDENEVVIFSATSNKPTSQNIITRITLTKEQEANDLDIFTQEQGRFRVAYVTNQEVFVQNVNHDFDKNKAREKSEHTQVYMIPHAEKGTRSKLRCVRWLSPKHLLLLSNKPNRTGVELLLLHLYEQGPGSIVLRKTMPKHVKAATDMDVCLLDADDEGAYQIAIAVGAIDISLTVYTMDYHGPARDSLSSFHSFNKYDNVHDVQMTKVIFSPFYKPDVSAGRQTPPQYIRLASTSLGNTISVETFPLQHVGSRYVLQTARSRNMFTAATYLAVAMVVAVLALLIQSLVDPEGDLTKGILPVRLQKAASQQKTFGETLREKRHNAILNNADSPVVKTSQRIADLLHLHLPHVLSDTEPANAPEPKALVIHHDHESEGTLSTEVHAGDEEVLKKHVAARKWDELSEKERRIWREKLSEAGMWAVGEGETILKSIFFGQIGGVIGHVAEGVLAG</sequence>
<dbReference type="Proteomes" id="UP000245464">
    <property type="component" value="Chromosome 9"/>
</dbReference>
<keyword evidence="13" id="KW-1185">Reference proteome</keyword>
<comment type="similarity">
    <text evidence="10">Belongs to the WD repeat SEC12 family.</text>
</comment>
<keyword evidence="3 10" id="KW-0812">Transmembrane</keyword>
<proteinExistence type="inferred from homology"/>
<dbReference type="GO" id="GO:0000139">
    <property type="term" value="C:Golgi membrane"/>
    <property type="evidence" value="ECO:0007669"/>
    <property type="project" value="UniProtKB-SubCell"/>
</dbReference>
<dbReference type="GO" id="GO:0006888">
    <property type="term" value="P:endoplasmic reticulum to Golgi vesicle-mediated transport"/>
    <property type="evidence" value="ECO:0007669"/>
    <property type="project" value="UniProtKB-UniRule"/>
</dbReference>
<evidence type="ECO:0000313" key="11">
    <source>
        <dbReference type="EMBL" id="KAF7566359.1"/>
    </source>
</evidence>
<evidence type="ECO:0000256" key="2">
    <source>
        <dbReference type="ARBA" id="ARBA00022574"/>
    </source>
</evidence>
<reference evidence="12" key="2">
    <citation type="submission" date="2021-05" db="EMBL/GenBank/DDBJ databases">
        <authorList>
            <person name="Moolhuijzen P.M."/>
            <person name="Moffat C.S."/>
        </authorList>
    </citation>
    <scope>NUCLEOTIDE SEQUENCE</scope>
    <source>
        <strain evidence="12">86-124</strain>
    </source>
</reference>
<evidence type="ECO:0000256" key="6">
    <source>
        <dbReference type="ARBA" id="ARBA00022892"/>
    </source>
</evidence>
<evidence type="ECO:0000256" key="9">
    <source>
        <dbReference type="ARBA" id="ARBA00023136"/>
    </source>
</evidence>
<name>A0A2W1EQA1_9PLEO</name>
<dbReference type="OMA" id="EPQLAIF"/>
<comment type="subcellular location">
    <subcellularLocation>
        <location evidence="10">Endoplasmic reticulum membrane</location>
        <topology evidence="10">Single-pass type II membrane protein</topology>
    </subcellularLocation>
    <subcellularLocation>
        <location evidence="10">Golgi apparatus membrane</location>
        <topology evidence="10">Single-pass type II membrane protein</topology>
    </subcellularLocation>
</comment>
<evidence type="ECO:0000313" key="13">
    <source>
        <dbReference type="Proteomes" id="UP000249757"/>
    </source>
</evidence>
<feature type="transmembrane region" description="Helical" evidence="10">
    <location>
        <begin position="444"/>
        <end position="465"/>
    </location>
</feature>
<dbReference type="GO" id="GO:0005789">
    <property type="term" value="C:endoplasmic reticulum membrane"/>
    <property type="evidence" value="ECO:0007669"/>
    <property type="project" value="UniProtKB-SubCell"/>
</dbReference>
<evidence type="ECO:0000256" key="8">
    <source>
        <dbReference type="ARBA" id="ARBA00022989"/>
    </source>
</evidence>